<feature type="domain" description="Potassium channel" evidence="2">
    <location>
        <begin position="49"/>
        <end position="127"/>
    </location>
</feature>
<organism evidence="3 4">
    <name type="scientific">Thalassobacterium sedimentorum</name>
    <dbReference type="NCBI Taxonomy" id="3041258"/>
    <lineage>
        <taxon>Bacteria</taxon>
        <taxon>Pseudomonadati</taxon>
        <taxon>Verrucomicrobiota</taxon>
        <taxon>Opitutia</taxon>
        <taxon>Puniceicoccales</taxon>
        <taxon>Coraliomargaritaceae</taxon>
        <taxon>Thalassobacterium</taxon>
    </lineage>
</organism>
<dbReference type="InterPro" id="IPR013099">
    <property type="entry name" value="K_chnl_dom"/>
</dbReference>
<accession>A0ABU1AJC2</accession>
<dbReference type="Proteomes" id="UP001243717">
    <property type="component" value="Unassembled WGS sequence"/>
</dbReference>
<name>A0ABU1AJC2_9BACT</name>
<keyword evidence="1" id="KW-1133">Transmembrane helix</keyword>
<feature type="transmembrane region" description="Helical" evidence="1">
    <location>
        <begin position="105"/>
        <end position="128"/>
    </location>
</feature>
<dbReference type="Pfam" id="PF07885">
    <property type="entry name" value="Ion_trans_2"/>
    <property type="match status" value="1"/>
</dbReference>
<keyword evidence="4" id="KW-1185">Reference proteome</keyword>
<dbReference type="SUPFAM" id="SSF81324">
    <property type="entry name" value="Voltage-gated potassium channels"/>
    <property type="match status" value="1"/>
</dbReference>
<sequence>MSLTIMVIAVAFHYWSLGQLLNYLPSRDEQHQHFLRPVLVLLLLVSVHLVVIMGFAVGLYFLSLTSGAGQLEGGLEQNFMDFFYHSAVTYSTLGMSEMPQGHLKFMTALESLTGIILLTWSATFYYSVMGRGPESQ</sequence>
<keyword evidence="1" id="KW-0472">Membrane</keyword>
<proteinExistence type="predicted"/>
<reference evidence="3 4" key="1">
    <citation type="submission" date="2023-04" db="EMBL/GenBank/DDBJ databases">
        <title>A novel bacteria isolated from coastal sediment.</title>
        <authorList>
            <person name="Liu X.-J."/>
            <person name="Du Z.-J."/>
        </authorList>
    </citation>
    <scope>NUCLEOTIDE SEQUENCE [LARGE SCALE GENOMIC DNA]</scope>
    <source>
        <strain evidence="3 4">SDUM461004</strain>
    </source>
</reference>
<evidence type="ECO:0000256" key="1">
    <source>
        <dbReference type="SAM" id="Phobius"/>
    </source>
</evidence>
<evidence type="ECO:0000313" key="3">
    <source>
        <dbReference type="EMBL" id="MDQ8194895.1"/>
    </source>
</evidence>
<dbReference type="EMBL" id="JARXIC010000015">
    <property type="protein sequence ID" value="MDQ8194895.1"/>
    <property type="molecule type" value="Genomic_DNA"/>
</dbReference>
<gene>
    <name evidence="3" type="ORF">QEH59_10690</name>
</gene>
<evidence type="ECO:0000313" key="4">
    <source>
        <dbReference type="Proteomes" id="UP001243717"/>
    </source>
</evidence>
<dbReference type="Gene3D" id="1.10.287.70">
    <property type="match status" value="1"/>
</dbReference>
<comment type="caution">
    <text evidence="3">The sequence shown here is derived from an EMBL/GenBank/DDBJ whole genome shotgun (WGS) entry which is preliminary data.</text>
</comment>
<keyword evidence="1" id="KW-0812">Transmembrane</keyword>
<dbReference type="RefSeq" id="WP_308985359.1">
    <property type="nucleotide sequence ID" value="NZ_JARXIC010000015.1"/>
</dbReference>
<protein>
    <submittedName>
        <fullName evidence="3">Ion channel</fullName>
    </submittedName>
</protein>
<evidence type="ECO:0000259" key="2">
    <source>
        <dbReference type="Pfam" id="PF07885"/>
    </source>
</evidence>
<feature type="transmembrane region" description="Helical" evidence="1">
    <location>
        <begin position="38"/>
        <end position="62"/>
    </location>
</feature>
<feature type="transmembrane region" description="Helical" evidence="1">
    <location>
        <begin position="6"/>
        <end position="26"/>
    </location>
</feature>